<keyword evidence="3" id="KW-0479">Metal-binding</keyword>
<evidence type="ECO:0000313" key="7">
    <source>
        <dbReference type="EMBL" id="BBO76013.1"/>
    </source>
</evidence>
<evidence type="ECO:0000259" key="6">
    <source>
        <dbReference type="PROSITE" id="PS51918"/>
    </source>
</evidence>
<dbReference type="InterPro" id="IPR007197">
    <property type="entry name" value="rSAM"/>
</dbReference>
<accession>A0A5K7Z827</accession>
<dbReference type="GO" id="GO:0003824">
    <property type="term" value="F:catalytic activity"/>
    <property type="evidence" value="ECO:0007669"/>
    <property type="project" value="InterPro"/>
</dbReference>
<name>A0A5K7Z827_9BACT</name>
<organism evidence="7 8">
    <name type="scientific">Desulfosarcina widdelii</name>
    <dbReference type="NCBI Taxonomy" id="947919"/>
    <lineage>
        <taxon>Bacteria</taxon>
        <taxon>Pseudomonadati</taxon>
        <taxon>Thermodesulfobacteriota</taxon>
        <taxon>Desulfobacteria</taxon>
        <taxon>Desulfobacterales</taxon>
        <taxon>Desulfosarcinaceae</taxon>
        <taxon>Desulfosarcina</taxon>
    </lineage>
</organism>
<evidence type="ECO:0000313" key="8">
    <source>
        <dbReference type="Proteomes" id="UP000427769"/>
    </source>
</evidence>
<dbReference type="SUPFAM" id="SSF102114">
    <property type="entry name" value="Radical SAM enzymes"/>
    <property type="match status" value="1"/>
</dbReference>
<evidence type="ECO:0000256" key="3">
    <source>
        <dbReference type="ARBA" id="ARBA00022723"/>
    </source>
</evidence>
<dbReference type="AlphaFoldDB" id="A0A5K7Z827"/>
<evidence type="ECO:0000256" key="4">
    <source>
        <dbReference type="ARBA" id="ARBA00023004"/>
    </source>
</evidence>
<keyword evidence="2" id="KW-0949">S-adenosyl-L-methionine</keyword>
<dbReference type="PROSITE" id="PS51918">
    <property type="entry name" value="RADICAL_SAM"/>
    <property type="match status" value="1"/>
</dbReference>
<dbReference type="GO" id="GO:0046872">
    <property type="term" value="F:metal ion binding"/>
    <property type="evidence" value="ECO:0007669"/>
    <property type="project" value="UniProtKB-KW"/>
</dbReference>
<keyword evidence="4" id="KW-0408">Iron</keyword>
<reference evidence="7 8" key="1">
    <citation type="submission" date="2019-11" db="EMBL/GenBank/DDBJ databases">
        <title>Comparative genomics of hydrocarbon-degrading Desulfosarcina strains.</title>
        <authorList>
            <person name="Watanabe M."/>
            <person name="Kojima H."/>
            <person name="Fukui M."/>
        </authorList>
    </citation>
    <scope>NUCLEOTIDE SEQUENCE [LARGE SCALE GENOMIC DNA]</scope>
    <source>
        <strain evidence="7 8">PP31</strain>
    </source>
</reference>
<evidence type="ECO:0000256" key="5">
    <source>
        <dbReference type="ARBA" id="ARBA00023014"/>
    </source>
</evidence>
<dbReference type="SFLD" id="SFLDG01067">
    <property type="entry name" value="SPASM/twitch_domain_containing"/>
    <property type="match status" value="1"/>
</dbReference>
<dbReference type="PANTHER" id="PTHR11228">
    <property type="entry name" value="RADICAL SAM DOMAIN PROTEIN"/>
    <property type="match status" value="1"/>
</dbReference>
<keyword evidence="5" id="KW-0411">Iron-sulfur</keyword>
<dbReference type="KEGG" id="dwd:DSCW_34300"/>
<dbReference type="SFLD" id="SFLDG01386">
    <property type="entry name" value="main_SPASM_domain-containing"/>
    <property type="match status" value="1"/>
</dbReference>
<comment type="cofactor">
    <cofactor evidence="1">
        <name>[4Fe-4S] cluster</name>
        <dbReference type="ChEBI" id="CHEBI:49883"/>
    </cofactor>
</comment>
<keyword evidence="8" id="KW-1185">Reference proteome</keyword>
<dbReference type="Gene3D" id="3.20.20.70">
    <property type="entry name" value="Aldolase class I"/>
    <property type="match status" value="1"/>
</dbReference>
<sequence>MRKTVAFSRRSANVFFHILTRCNLHCRHCYINPEQHGSRTLDIDTIEKWLALFAERHEQANVIFLGGEPTMHPELARAVRSARSLAYGSVTIDTNGYLFHDILDRVTPQEVDFFSFSLDGPDPSVNDPLRGPGSFDACTRGIAAAKARGFAVSLIYTVSQANIDHLSAMPPLLESLGIDRFFIQVIGVRGQWTEDSRQRETLAQVDRDTWLEVIPKVAEESARRGMIATFPKVFLDPGEPFECAGLVADNYFIFPNGRVYRCPLCEDYPLHGLEIRDNRLVDAPRINETDLFPLTIPEGCVMNRIIQPRNLPPALGGELTYKIACCMLKEEISP</sequence>
<dbReference type="PANTHER" id="PTHR11228:SF7">
    <property type="entry name" value="PQQA PEPTIDE CYCLASE"/>
    <property type="match status" value="1"/>
</dbReference>
<dbReference type="OrthoDB" id="9782387at2"/>
<dbReference type="CDD" id="cd01335">
    <property type="entry name" value="Radical_SAM"/>
    <property type="match status" value="1"/>
</dbReference>
<dbReference type="RefSeq" id="WP_155304875.1">
    <property type="nucleotide sequence ID" value="NZ_AP021875.1"/>
</dbReference>
<dbReference type="GO" id="GO:0051536">
    <property type="term" value="F:iron-sulfur cluster binding"/>
    <property type="evidence" value="ECO:0007669"/>
    <property type="project" value="UniProtKB-KW"/>
</dbReference>
<dbReference type="InterPro" id="IPR013785">
    <property type="entry name" value="Aldolase_TIM"/>
</dbReference>
<dbReference type="Proteomes" id="UP000427769">
    <property type="component" value="Chromosome"/>
</dbReference>
<dbReference type="InterPro" id="IPR058240">
    <property type="entry name" value="rSAM_sf"/>
</dbReference>
<dbReference type="Pfam" id="PF04055">
    <property type="entry name" value="Radical_SAM"/>
    <property type="match status" value="1"/>
</dbReference>
<proteinExistence type="predicted"/>
<dbReference type="InterPro" id="IPR050377">
    <property type="entry name" value="Radical_SAM_PqqE_MftC-like"/>
</dbReference>
<evidence type="ECO:0000256" key="1">
    <source>
        <dbReference type="ARBA" id="ARBA00001966"/>
    </source>
</evidence>
<protein>
    <recommendedName>
        <fullName evidence="6">Radical SAM core domain-containing protein</fullName>
    </recommendedName>
</protein>
<gene>
    <name evidence="7" type="ORF">DSCW_34300</name>
</gene>
<evidence type="ECO:0000256" key="2">
    <source>
        <dbReference type="ARBA" id="ARBA00022691"/>
    </source>
</evidence>
<dbReference type="EMBL" id="AP021875">
    <property type="protein sequence ID" value="BBO76013.1"/>
    <property type="molecule type" value="Genomic_DNA"/>
</dbReference>
<dbReference type="SFLD" id="SFLDS00029">
    <property type="entry name" value="Radical_SAM"/>
    <property type="match status" value="1"/>
</dbReference>
<feature type="domain" description="Radical SAM core" evidence="6">
    <location>
        <begin position="6"/>
        <end position="220"/>
    </location>
</feature>